<sequence length="278" mass="29171">MRRIRPLVATTVAAIALTSLSACSAAQKAAQGAAAPMVSVADAMSMTTKATQKYTSASTKMSEQVTAKGQAVDMTGSGHISWSPLAMDMTVTSPQLASKLAGDSSLRMMMSGTTMYMGFTGNAPAAFKGKHWLKMDLSKNAAAAESLNKTSGTDPATQVKLFISSGDIKRVGTQTVDGVSTTRYSGAVDLAKLAAKQEDSQLKSLIQQDSKQGITNMNVDLWVNDQNLPVRVQEATAPSSSMQLKVTIDYSDFSTTPVTITPPAASDTMDLPSQLPSS</sequence>
<keyword evidence="1" id="KW-0732">Signal</keyword>
<dbReference type="RefSeq" id="WP_255923422.1">
    <property type="nucleotide sequence ID" value="NZ_JANFNG010000034.1"/>
</dbReference>
<reference evidence="2" key="1">
    <citation type="submission" date="2022-06" db="EMBL/GenBank/DDBJ databases">
        <title>Draft genome sequence of Streptomyces sp. RB6PN25 isolated from peat swamp forest in Thailand.</title>
        <authorList>
            <person name="Duangmal K."/>
            <person name="Klaysubun C."/>
        </authorList>
    </citation>
    <scope>NUCLEOTIDE SEQUENCE</scope>
    <source>
        <strain evidence="2">RB6PN25</strain>
    </source>
</reference>
<proteinExistence type="predicted"/>
<name>A0ABT1Q353_9ACTN</name>
<gene>
    <name evidence="2" type="ORF">NGB36_28190</name>
</gene>
<dbReference type="PROSITE" id="PS51257">
    <property type="entry name" value="PROKAR_LIPOPROTEIN"/>
    <property type="match status" value="1"/>
</dbReference>
<evidence type="ECO:0000256" key="1">
    <source>
        <dbReference type="SAM" id="SignalP"/>
    </source>
</evidence>
<dbReference type="SUPFAM" id="SSF89392">
    <property type="entry name" value="Prokaryotic lipoproteins and lipoprotein localization factors"/>
    <property type="match status" value="1"/>
</dbReference>
<protein>
    <recommendedName>
        <fullName evidence="4">Lipoprotein</fullName>
    </recommendedName>
</protein>
<feature type="signal peptide" evidence="1">
    <location>
        <begin position="1"/>
        <end position="24"/>
    </location>
</feature>
<dbReference type="EMBL" id="JANFNG010000034">
    <property type="protein sequence ID" value="MCQ4084357.1"/>
    <property type="molecule type" value="Genomic_DNA"/>
</dbReference>
<accession>A0ABT1Q353</accession>
<dbReference type="Proteomes" id="UP001057702">
    <property type="component" value="Unassembled WGS sequence"/>
</dbReference>
<evidence type="ECO:0000313" key="3">
    <source>
        <dbReference type="Proteomes" id="UP001057702"/>
    </source>
</evidence>
<feature type="chain" id="PRO_5046074323" description="Lipoprotein" evidence="1">
    <location>
        <begin position="25"/>
        <end position="278"/>
    </location>
</feature>
<dbReference type="Gene3D" id="2.50.20.20">
    <property type="match status" value="1"/>
</dbReference>
<dbReference type="InterPro" id="IPR029046">
    <property type="entry name" value="LolA/LolB/LppX"/>
</dbReference>
<evidence type="ECO:0008006" key="4">
    <source>
        <dbReference type="Google" id="ProtNLM"/>
    </source>
</evidence>
<comment type="caution">
    <text evidence="2">The sequence shown here is derived from an EMBL/GenBank/DDBJ whole genome shotgun (WGS) entry which is preliminary data.</text>
</comment>
<keyword evidence="3" id="KW-1185">Reference proteome</keyword>
<evidence type="ECO:0000313" key="2">
    <source>
        <dbReference type="EMBL" id="MCQ4084357.1"/>
    </source>
</evidence>
<organism evidence="2 3">
    <name type="scientific">Streptomyces humicola</name>
    <dbReference type="NCBI Taxonomy" id="2953240"/>
    <lineage>
        <taxon>Bacteria</taxon>
        <taxon>Bacillati</taxon>
        <taxon>Actinomycetota</taxon>
        <taxon>Actinomycetes</taxon>
        <taxon>Kitasatosporales</taxon>
        <taxon>Streptomycetaceae</taxon>
        <taxon>Streptomyces</taxon>
    </lineage>
</organism>